<evidence type="ECO:0000256" key="3">
    <source>
        <dbReference type="ARBA" id="ARBA00022688"/>
    </source>
</evidence>
<evidence type="ECO:0000256" key="2">
    <source>
        <dbReference type="ARBA" id="ARBA00022475"/>
    </source>
</evidence>
<feature type="binding site" evidence="9">
    <location>
        <position position="88"/>
    </location>
    <ligand>
        <name>Fe cation</name>
        <dbReference type="ChEBI" id="CHEBI:24875"/>
        <label>1</label>
    </ligand>
</feature>
<dbReference type="PANTHER" id="PTHR11237">
    <property type="entry name" value="COENZYME Q10 BIOSYNTHESIS PROTEIN 7"/>
    <property type="match status" value="1"/>
</dbReference>
<keyword evidence="8 9" id="KW-0472">Membrane</keyword>
<feature type="binding site" evidence="9">
    <location>
        <position position="85"/>
    </location>
    <ligand>
        <name>Fe cation</name>
        <dbReference type="ChEBI" id="CHEBI:24875"/>
        <label>2</label>
    </ligand>
</feature>
<dbReference type="InterPro" id="IPR047809">
    <property type="entry name" value="COQ7_proteobact"/>
</dbReference>
<feature type="binding site" evidence="9">
    <location>
        <position position="172"/>
    </location>
    <ligand>
        <name>Fe cation</name>
        <dbReference type="ChEBI" id="CHEBI:24875"/>
        <label>2</label>
    </ligand>
</feature>
<comment type="subcellular location">
    <subcellularLocation>
        <location evidence="9">Cell membrane</location>
        <topology evidence="9">Peripheral membrane protein</topology>
    </subcellularLocation>
</comment>
<feature type="binding site" evidence="9">
    <location>
        <position position="137"/>
    </location>
    <ligand>
        <name>Fe cation</name>
        <dbReference type="ChEBI" id="CHEBI:24875"/>
        <label>2</label>
    </ligand>
</feature>
<dbReference type="PANTHER" id="PTHR11237:SF4">
    <property type="entry name" value="5-DEMETHOXYUBIQUINONE HYDROXYLASE, MITOCHONDRIAL"/>
    <property type="match status" value="1"/>
</dbReference>
<evidence type="ECO:0000256" key="6">
    <source>
        <dbReference type="ARBA" id="ARBA00023004"/>
    </source>
</evidence>
<comment type="function">
    <text evidence="9">Catalyzes the hydroxylation of 2-nonaprenyl-3-methyl-6-methoxy-1,4-benzoquinol during ubiquinone biosynthesis.</text>
</comment>
<feature type="binding site" evidence="9">
    <location>
        <position position="169"/>
    </location>
    <ligand>
        <name>Fe cation</name>
        <dbReference type="ChEBI" id="CHEBI:24875"/>
        <label>2</label>
    </ligand>
</feature>
<dbReference type="EC" id="1.14.99.60" evidence="9"/>
<evidence type="ECO:0000256" key="4">
    <source>
        <dbReference type="ARBA" id="ARBA00022723"/>
    </source>
</evidence>
<name>A0ABU9Z0E0_9RHOO</name>
<evidence type="ECO:0000256" key="5">
    <source>
        <dbReference type="ARBA" id="ARBA00023002"/>
    </source>
</evidence>
<evidence type="ECO:0000256" key="1">
    <source>
        <dbReference type="ARBA" id="ARBA00004749"/>
    </source>
</evidence>
<feature type="binding site" evidence="9">
    <location>
        <position position="55"/>
    </location>
    <ligand>
        <name>Fe cation</name>
        <dbReference type="ChEBI" id="CHEBI:24875"/>
        <label>1</label>
    </ligand>
</feature>
<comment type="cofactor">
    <cofactor evidence="9">
        <name>Fe cation</name>
        <dbReference type="ChEBI" id="CHEBI:24875"/>
    </cofactor>
    <text evidence="9">Binds 2 iron ions per subunit.</text>
</comment>
<sequence>MIDRAIIEFDKILRTLAAPAQSTRPVPGDKLPECELSETQRREVAALMRIDHVGEICAQALYQGQAISTRTPALRESLQQAAHEETEHLAWTEQRLNELGDRKSLLNPLWYAGALGIGIAAGLAGDKWNLGFLAETEIQVEAHLAGHLQQVPLEDQRSRAILEQMKTDEIAHARLARDLGAAELPTAVKGLMRMASKVMTSVAYHV</sequence>
<dbReference type="Gene3D" id="1.20.1260.10">
    <property type="match status" value="1"/>
</dbReference>
<keyword evidence="2 9" id="KW-1003">Cell membrane</keyword>
<evidence type="ECO:0000256" key="8">
    <source>
        <dbReference type="ARBA" id="ARBA00023136"/>
    </source>
</evidence>
<keyword evidence="6 9" id="KW-0408">Iron</keyword>
<comment type="pathway">
    <text evidence="1 9">Cofactor biosynthesis; ubiquinone biosynthesis.</text>
</comment>
<keyword evidence="11" id="KW-1185">Reference proteome</keyword>
<keyword evidence="5 9" id="KW-0560">Oxidoreductase</keyword>
<dbReference type="GO" id="GO:0004497">
    <property type="term" value="F:monooxygenase activity"/>
    <property type="evidence" value="ECO:0007669"/>
    <property type="project" value="UniProtKB-KW"/>
</dbReference>
<dbReference type="Pfam" id="PF03232">
    <property type="entry name" value="COQ7"/>
    <property type="match status" value="1"/>
</dbReference>
<keyword evidence="7 9" id="KW-0503">Monooxygenase</keyword>
<gene>
    <name evidence="9 10" type="primary">coq7</name>
    <name evidence="10" type="ORF">ABDB84_12480</name>
</gene>
<dbReference type="CDD" id="cd01042">
    <property type="entry name" value="DMQH"/>
    <property type="match status" value="1"/>
</dbReference>
<keyword evidence="4 9" id="KW-0479">Metal-binding</keyword>
<comment type="caution">
    <text evidence="10">The sequence shown here is derived from an EMBL/GenBank/DDBJ whole genome shotgun (WGS) entry which is preliminary data.</text>
</comment>
<dbReference type="RefSeq" id="WP_345920069.1">
    <property type="nucleotide sequence ID" value="NZ_JBDIVE010000006.1"/>
</dbReference>
<dbReference type="SUPFAM" id="SSF47240">
    <property type="entry name" value="Ferritin-like"/>
    <property type="match status" value="1"/>
</dbReference>
<organism evidence="10 11">
    <name type="scientific">Uliginosibacterium sediminicola</name>
    <dbReference type="NCBI Taxonomy" id="2024550"/>
    <lineage>
        <taxon>Bacteria</taxon>
        <taxon>Pseudomonadati</taxon>
        <taxon>Pseudomonadota</taxon>
        <taxon>Betaproteobacteria</taxon>
        <taxon>Rhodocyclales</taxon>
        <taxon>Zoogloeaceae</taxon>
        <taxon>Uliginosibacterium</taxon>
    </lineage>
</organism>
<dbReference type="InterPro" id="IPR011566">
    <property type="entry name" value="Ubq_synth_Coq7"/>
</dbReference>
<dbReference type="InterPro" id="IPR009078">
    <property type="entry name" value="Ferritin-like_SF"/>
</dbReference>
<evidence type="ECO:0000313" key="11">
    <source>
        <dbReference type="Proteomes" id="UP001410394"/>
    </source>
</evidence>
<proteinExistence type="inferred from homology"/>
<feature type="binding site" evidence="9">
    <location>
        <position position="169"/>
    </location>
    <ligand>
        <name>Fe cation</name>
        <dbReference type="ChEBI" id="CHEBI:24875"/>
        <label>1</label>
    </ligand>
</feature>
<evidence type="ECO:0000256" key="9">
    <source>
        <dbReference type="HAMAP-Rule" id="MF_01658"/>
    </source>
</evidence>
<evidence type="ECO:0000256" key="7">
    <source>
        <dbReference type="ARBA" id="ARBA00023033"/>
    </source>
</evidence>
<accession>A0ABU9Z0E0</accession>
<keyword evidence="3 9" id="KW-0831">Ubiquinone biosynthesis</keyword>
<dbReference type="EMBL" id="JBDIVE010000006">
    <property type="protein sequence ID" value="MEN3069299.1"/>
    <property type="molecule type" value="Genomic_DNA"/>
</dbReference>
<dbReference type="InterPro" id="IPR012347">
    <property type="entry name" value="Ferritin-like"/>
</dbReference>
<feature type="binding site" evidence="9">
    <location>
        <position position="85"/>
    </location>
    <ligand>
        <name>Fe cation</name>
        <dbReference type="ChEBI" id="CHEBI:24875"/>
        <label>1</label>
    </ligand>
</feature>
<protein>
    <recommendedName>
        <fullName evidence="9">3-demethoxyubiquinol 3-hydroxylase</fullName>
        <shortName evidence="9">DMQ hydroxylase</shortName>
        <ecNumber evidence="9">1.14.99.60</ecNumber>
    </recommendedName>
    <alternativeName>
        <fullName evidence="9">2-nonaprenyl-3-methyl-6-methoxy-1,4-benzoquinol hydroxylase</fullName>
    </alternativeName>
</protein>
<comment type="catalytic activity">
    <reaction evidence="9">
        <text>a 5-methoxy-2-methyl-3-(all-trans-polyprenyl)benzene-1,4-diol + AH2 + O2 = a 3-demethylubiquinol + A + H2O</text>
        <dbReference type="Rhea" id="RHEA:50908"/>
        <dbReference type="Rhea" id="RHEA-COMP:10859"/>
        <dbReference type="Rhea" id="RHEA-COMP:10914"/>
        <dbReference type="ChEBI" id="CHEBI:13193"/>
        <dbReference type="ChEBI" id="CHEBI:15377"/>
        <dbReference type="ChEBI" id="CHEBI:15379"/>
        <dbReference type="ChEBI" id="CHEBI:17499"/>
        <dbReference type="ChEBI" id="CHEBI:84167"/>
        <dbReference type="ChEBI" id="CHEBI:84422"/>
        <dbReference type="EC" id="1.14.99.60"/>
    </reaction>
</comment>
<dbReference type="HAMAP" id="MF_01658">
    <property type="entry name" value="COQ7"/>
    <property type="match status" value="1"/>
</dbReference>
<comment type="similarity">
    <text evidence="9">Belongs to the COQ7 family.</text>
</comment>
<dbReference type="NCBIfam" id="NF033656">
    <property type="entry name" value="DMQ_monoox_COQ7"/>
    <property type="match status" value="1"/>
</dbReference>
<reference evidence="10 11" key="1">
    <citation type="journal article" date="2018" name="Int. J. Syst. Evol. Microbiol.">
        <title>Uliginosibacterium sediminicola sp. nov., isolated from freshwater sediment.</title>
        <authorList>
            <person name="Hwang W.M."/>
            <person name="Kim S.M."/>
            <person name="Kang K."/>
            <person name="Ahn T.Y."/>
        </authorList>
    </citation>
    <scope>NUCLEOTIDE SEQUENCE [LARGE SCALE GENOMIC DNA]</scope>
    <source>
        <strain evidence="10 11">M1-21</strain>
    </source>
</reference>
<dbReference type="Proteomes" id="UP001410394">
    <property type="component" value="Unassembled WGS sequence"/>
</dbReference>
<evidence type="ECO:0000313" key="10">
    <source>
        <dbReference type="EMBL" id="MEN3069299.1"/>
    </source>
</evidence>